<dbReference type="SUPFAM" id="SSF47095">
    <property type="entry name" value="HMG-box"/>
    <property type="match status" value="1"/>
</dbReference>
<comment type="caution">
    <text evidence="4">The sequence shown here is derived from an EMBL/GenBank/DDBJ whole genome shotgun (WGS) entry which is preliminary data.</text>
</comment>
<keyword evidence="1" id="KW-0238">DNA-binding</keyword>
<evidence type="ECO:0000313" key="4">
    <source>
        <dbReference type="EMBL" id="CAG8558535.1"/>
    </source>
</evidence>
<proteinExistence type="predicted"/>
<accession>A0A9N9B9S3</accession>
<dbReference type="CDD" id="cd01389">
    <property type="entry name" value="HMG-box_ROX1-like"/>
    <property type="match status" value="1"/>
</dbReference>
<dbReference type="InterPro" id="IPR009071">
    <property type="entry name" value="HMG_box_dom"/>
</dbReference>
<dbReference type="OrthoDB" id="10352151at2759"/>
<dbReference type="GO" id="GO:0003677">
    <property type="term" value="F:DNA binding"/>
    <property type="evidence" value="ECO:0007669"/>
    <property type="project" value="UniProtKB-UniRule"/>
</dbReference>
<dbReference type="SMART" id="SM00398">
    <property type="entry name" value="HMG"/>
    <property type="match status" value="1"/>
</dbReference>
<dbReference type="GO" id="GO:0005634">
    <property type="term" value="C:nucleus"/>
    <property type="evidence" value="ECO:0007669"/>
    <property type="project" value="UniProtKB-UniRule"/>
</dbReference>
<keyword evidence="1" id="KW-0539">Nucleus</keyword>
<organism evidence="4 5">
    <name type="scientific">Paraglomus occultum</name>
    <dbReference type="NCBI Taxonomy" id="144539"/>
    <lineage>
        <taxon>Eukaryota</taxon>
        <taxon>Fungi</taxon>
        <taxon>Fungi incertae sedis</taxon>
        <taxon>Mucoromycota</taxon>
        <taxon>Glomeromycotina</taxon>
        <taxon>Glomeromycetes</taxon>
        <taxon>Paraglomerales</taxon>
        <taxon>Paraglomeraceae</taxon>
        <taxon>Paraglomus</taxon>
    </lineage>
</organism>
<name>A0A9N9B9S3_9GLOM</name>
<keyword evidence="5" id="KW-1185">Reference proteome</keyword>
<dbReference type="PROSITE" id="PS50118">
    <property type="entry name" value="HMG_BOX_2"/>
    <property type="match status" value="1"/>
</dbReference>
<dbReference type="Proteomes" id="UP000789572">
    <property type="component" value="Unassembled WGS sequence"/>
</dbReference>
<evidence type="ECO:0000256" key="2">
    <source>
        <dbReference type="SAM" id="MobiDB-lite"/>
    </source>
</evidence>
<dbReference type="Pfam" id="PF00505">
    <property type="entry name" value="HMG_box"/>
    <property type="match status" value="1"/>
</dbReference>
<evidence type="ECO:0000259" key="3">
    <source>
        <dbReference type="PROSITE" id="PS50118"/>
    </source>
</evidence>
<dbReference type="AlphaFoldDB" id="A0A9N9B9S3"/>
<evidence type="ECO:0000256" key="1">
    <source>
        <dbReference type="PROSITE-ProRule" id="PRU00267"/>
    </source>
</evidence>
<dbReference type="InterPro" id="IPR036910">
    <property type="entry name" value="HMG_box_dom_sf"/>
</dbReference>
<sequence length="230" mass="26078">MSNPSPSLSDSEIPTNCPYDLTLSIDELLAPSKRPRNSKKPPPRPPNSWILFSKDYAARLKLLSNGSGADAQKIVKNAKPEWDKLSDDAKKWFNGLAEIAKRRHKAMYPEYKFKPRPRERRRSSMNPLGRPEFAYDPVDKSYVYAIDDDGNNFEFAREDASLGEIVLSDDNRATSVQNSSLIPLIPNFNLEYMRMNNNSYNPPLFAPILYNENYGMTSPSFEDGSGLYGN</sequence>
<reference evidence="4" key="1">
    <citation type="submission" date="2021-06" db="EMBL/GenBank/DDBJ databases">
        <authorList>
            <person name="Kallberg Y."/>
            <person name="Tangrot J."/>
            <person name="Rosling A."/>
        </authorList>
    </citation>
    <scope>NUCLEOTIDE SEQUENCE</scope>
    <source>
        <strain evidence="4">IA702</strain>
    </source>
</reference>
<protein>
    <submittedName>
        <fullName evidence="4">8153_t:CDS:1</fullName>
    </submittedName>
</protein>
<gene>
    <name evidence="4" type="ORF">POCULU_LOCUS5391</name>
</gene>
<dbReference type="EMBL" id="CAJVPJ010000819">
    <property type="protein sequence ID" value="CAG8558535.1"/>
    <property type="molecule type" value="Genomic_DNA"/>
</dbReference>
<dbReference type="Gene3D" id="1.10.30.10">
    <property type="entry name" value="High mobility group box domain"/>
    <property type="match status" value="1"/>
</dbReference>
<feature type="region of interest" description="Disordered" evidence="2">
    <location>
        <begin position="28"/>
        <end position="48"/>
    </location>
</feature>
<feature type="compositionally biased region" description="Basic residues" evidence="2">
    <location>
        <begin position="33"/>
        <end position="42"/>
    </location>
</feature>
<evidence type="ECO:0000313" key="5">
    <source>
        <dbReference type="Proteomes" id="UP000789572"/>
    </source>
</evidence>
<feature type="domain" description="HMG box" evidence="3">
    <location>
        <begin position="42"/>
        <end position="112"/>
    </location>
</feature>
<feature type="DNA-binding region" description="HMG box" evidence="1">
    <location>
        <begin position="42"/>
        <end position="112"/>
    </location>
</feature>